<dbReference type="SUPFAM" id="SSF51998">
    <property type="entry name" value="PFL-like glycyl radical enzymes"/>
    <property type="match status" value="1"/>
</dbReference>
<dbReference type="Proteomes" id="UP000199137">
    <property type="component" value="Unassembled WGS sequence"/>
</dbReference>
<dbReference type="Pfam" id="PF02867">
    <property type="entry name" value="Ribonuc_red_lgC"/>
    <property type="match status" value="1"/>
</dbReference>
<dbReference type="Gene3D" id="3.20.70.20">
    <property type="match status" value="1"/>
</dbReference>
<comment type="cofactor">
    <cofactor evidence="1">
        <name>adenosylcob(III)alamin</name>
        <dbReference type="ChEBI" id="CHEBI:18408"/>
    </cofactor>
</comment>
<name>A0A1I5X953_9PSEU</name>
<proteinExistence type="predicted"/>
<keyword evidence="3" id="KW-0560">Oxidoreductase</keyword>
<keyword evidence="4" id="KW-0170">Cobalt</keyword>
<dbReference type="OrthoDB" id="9762933at2"/>
<evidence type="ECO:0000256" key="1">
    <source>
        <dbReference type="ARBA" id="ARBA00001922"/>
    </source>
</evidence>
<dbReference type="GO" id="GO:0004748">
    <property type="term" value="F:ribonucleoside-diphosphate reductase activity, thioredoxin disulfide as acceptor"/>
    <property type="evidence" value="ECO:0007669"/>
    <property type="project" value="TreeGrafter"/>
</dbReference>
<dbReference type="InterPro" id="IPR050862">
    <property type="entry name" value="RdRp_reductase_class-2"/>
</dbReference>
<dbReference type="EMBL" id="FOWC01000010">
    <property type="protein sequence ID" value="SFQ28157.1"/>
    <property type="molecule type" value="Genomic_DNA"/>
</dbReference>
<protein>
    <submittedName>
        <fullName evidence="6">Ribonucleoside-diphosphate reductase alpha chain</fullName>
    </submittedName>
</protein>
<evidence type="ECO:0000256" key="3">
    <source>
        <dbReference type="ARBA" id="ARBA00023002"/>
    </source>
</evidence>
<gene>
    <name evidence="6" type="ORF">SAMN05421854_11091</name>
</gene>
<evidence type="ECO:0000259" key="5">
    <source>
        <dbReference type="Pfam" id="PF02867"/>
    </source>
</evidence>
<dbReference type="InterPro" id="IPR000788">
    <property type="entry name" value="RNR_lg_C"/>
</dbReference>
<keyword evidence="2" id="KW-0846">Cobalamin</keyword>
<sequence>MRPRQWAAVVAALETAGRGDVLGFAAAHGRLPHDPALPERLRAVLATATQISPAGHLAMAAAVQACVDEAVSKTVNLPASARAADVYDTYAAAFELGCKGITVYVDGSRDVQPQALATATAAS</sequence>
<dbReference type="PANTHER" id="PTHR43371">
    <property type="entry name" value="VITAMIN B12-DEPENDENT RIBONUCLEOTIDE REDUCTASE"/>
    <property type="match status" value="1"/>
</dbReference>
<dbReference type="GO" id="GO:0031419">
    <property type="term" value="F:cobalamin binding"/>
    <property type="evidence" value="ECO:0007669"/>
    <property type="project" value="UniProtKB-KW"/>
</dbReference>
<dbReference type="RefSeq" id="WP_093575649.1">
    <property type="nucleotide sequence ID" value="NZ_FOWC01000010.1"/>
</dbReference>
<reference evidence="7" key="1">
    <citation type="submission" date="2016-10" db="EMBL/GenBank/DDBJ databases">
        <authorList>
            <person name="Varghese N."/>
            <person name="Submissions S."/>
        </authorList>
    </citation>
    <scope>NUCLEOTIDE SEQUENCE [LARGE SCALE GENOMIC DNA]</scope>
    <source>
        <strain evidence="7">DSM 44637</strain>
    </source>
</reference>
<evidence type="ECO:0000256" key="2">
    <source>
        <dbReference type="ARBA" id="ARBA00022628"/>
    </source>
</evidence>
<evidence type="ECO:0000313" key="6">
    <source>
        <dbReference type="EMBL" id="SFQ28157.1"/>
    </source>
</evidence>
<evidence type="ECO:0000313" key="7">
    <source>
        <dbReference type="Proteomes" id="UP000199137"/>
    </source>
</evidence>
<organism evidence="6 7">
    <name type="scientific">Amycolatopsis rubida</name>
    <dbReference type="NCBI Taxonomy" id="112413"/>
    <lineage>
        <taxon>Bacteria</taxon>
        <taxon>Bacillati</taxon>
        <taxon>Actinomycetota</taxon>
        <taxon>Actinomycetes</taxon>
        <taxon>Pseudonocardiales</taxon>
        <taxon>Pseudonocardiaceae</taxon>
        <taxon>Amycolatopsis</taxon>
    </lineage>
</organism>
<dbReference type="AlphaFoldDB" id="A0A1I5X953"/>
<accession>A0A1I5X953</accession>
<evidence type="ECO:0000256" key="4">
    <source>
        <dbReference type="ARBA" id="ARBA00023285"/>
    </source>
</evidence>
<feature type="domain" description="Ribonucleotide reductase large subunit C-terminal" evidence="5">
    <location>
        <begin position="34"/>
        <end position="104"/>
    </location>
</feature>
<dbReference type="STRING" id="112413.SAMN05421854_11091"/>
<dbReference type="PANTHER" id="PTHR43371:SF1">
    <property type="entry name" value="RIBONUCLEOSIDE-DIPHOSPHATE REDUCTASE"/>
    <property type="match status" value="1"/>
</dbReference>